<dbReference type="PANTHER" id="PTHR19143:SF458">
    <property type="entry name" value="FIBRINOGEN C-TERMINAL DOMAIN-CONTAINING PROTEIN-RELATED"/>
    <property type="match status" value="1"/>
</dbReference>
<keyword evidence="1" id="KW-1015">Disulfide bond</keyword>
<organism evidence="3 4">
    <name type="scientific">Mytilus coruscus</name>
    <name type="common">Sea mussel</name>
    <dbReference type="NCBI Taxonomy" id="42192"/>
    <lineage>
        <taxon>Eukaryota</taxon>
        <taxon>Metazoa</taxon>
        <taxon>Spiralia</taxon>
        <taxon>Lophotrochozoa</taxon>
        <taxon>Mollusca</taxon>
        <taxon>Bivalvia</taxon>
        <taxon>Autobranchia</taxon>
        <taxon>Pteriomorphia</taxon>
        <taxon>Mytilida</taxon>
        <taxon>Mytiloidea</taxon>
        <taxon>Mytilidae</taxon>
        <taxon>Mytilinae</taxon>
        <taxon>Mytilus</taxon>
    </lineage>
</organism>
<protein>
    <recommendedName>
        <fullName evidence="2">Fibrinogen C-terminal domain-containing protein</fullName>
    </recommendedName>
</protein>
<dbReference type="InterPro" id="IPR050373">
    <property type="entry name" value="Fibrinogen_C-term_domain"/>
</dbReference>
<dbReference type="InterPro" id="IPR036056">
    <property type="entry name" value="Fibrinogen-like_C"/>
</dbReference>
<dbReference type="PANTHER" id="PTHR19143">
    <property type="entry name" value="FIBRINOGEN/TENASCIN/ANGIOPOEITIN"/>
    <property type="match status" value="1"/>
</dbReference>
<dbReference type="SUPFAM" id="SSF56496">
    <property type="entry name" value="Fibrinogen C-terminal domain-like"/>
    <property type="match status" value="1"/>
</dbReference>
<dbReference type="PROSITE" id="PS51406">
    <property type="entry name" value="FIBRINOGEN_C_2"/>
    <property type="match status" value="1"/>
</dbReference>
<dbReference type="NCBIfam" id="NF040941">
    <property type="entry name" value="GGGWT_bact"/>
    <property type="match status" value="1"/>
</dbReference>
<feature type="domain" description="Fibrinogen C-terminal" evidence="2">
    <location>
        <begin position="119"/>
        <end position="334"/>
    </location>
</feature>
<dbReference type="PROSITE" id="PS00514">
    <property type="entry name" value="FIBRINOGEN_C_1"/>
    <property type="match status" value="1"/>
</dbReference>
<dbReference type="CDD" id="cd00087">
    <property type="entry name" value="FReD"/>
    <property type="match status" value="1"/>
</dbReference>
<evidence type="ECO:0000313" key="4">
    <source>
        <dbReference type="Proteomes" id="UP000507470"/>
    </source>
</evidence>
<evidence type="ECO:0000259" key="2">
    <source>
        <dbReference type="PROSITE" id="PS51406"/>
    </source>
</evidence>
<accession>A0A6J8BXZ3</accession>
<dbReference type="InterPro" id="IPR002181">
    <property type="entry name" value="Fibrinogen_a/b/g_C_dom"/>
</dbReference>
<proteinExistence type="predicted"/>
<dbReference type="InterPro" id="IPR020837">
    <property type="entry name" value="Fibrinogen_CS"/>
</dbReference>
<keyword evidence="4" id="KW-1185">Reference proteome</keyword>
<gene>
    <name evidence="3" type="ORF">MCOR_23043</name>
</gene>
<sequence>MCEIVTIKKESHKIFKENLVLEMSMSMWLICVQFCSRTKICKSVNFITQNKPCQINGNEPANFANELLESAGNCFVASSSISKSLAGICKGHYCNINEVCIPTSQSYLCLPLFGLTSGNDKLIHPRDCSDIPLQYPSGVYRIYSNPSTDFSVYCDMETAGGGWTVFQRWENGSVDFYRNWTTYETGFGDLNHEFWLGNKNIASITVNGRYRLLVQLKDFEGNSRYVQYNTFTVGDSMSGYVLKISGFSGNTGDSLSYQNGMKFTTYDRANDKLSTNNCATKYKGAWWFGSCHISHLNGAYLKGPHSSNARGIVWKHWKGFYYSLKSTRMMIQRY</sequence>
<dbReference type="Proteomes" id="UP000507470">
    <property type="component" value="Unassembled WGS sequence"/>
</dbReference>
<dbReference type="GO" id="GO:0005615">
    <property type="term" value="C:extracellular space"/>
    <property type="evidence" value="ECO:0007669"/>
    <property type="project" value="TreeGrafter"/>
</dbReference>
<evidence type="ECO:0000256" key="1">
    <source>
        <dbReference type="ARBA" id="ARBA00023157"/>
    </source>
</evidence>
<dbReference type="SMART" id="SM00186">
    <property type="entry name" value="FBG"/>
    <property type="match status" value="1"/>
</dbReference>
<dbReference type="Pfam" id="PF00147">
    <property type="entry name" value="Fibrinogen_C"/>
    <property type="match status" value="1"/>
</dbReference>
<dbReference type="Gene3D" id="3.90.215.10">
    <property type="entry name" value="Gamma Fibrinogen, chain A, domain 1"/>
    <property type="match status" value="1"/>
</dbReference>
<dbReference type="OrthoDB" id="6273946at2759"/>
<dbReference type="AlphaFoldDB" id="A0A6J8BXZ3"/>
<dbReference type="FunFam" id="3.90.215.10:FF:000001">
    <property type="entry name" value="Tenascin isoform 1"/>
    <property type="match status" value="1"/>
</dbReference>
<name>A0A6J8BXZ3_MYTCO</name>
<reference evidence="3 4" key="1">
    <citation type="submission" date="2020-06" db="EMBL/GenBank/DDBJ databases">
        <authorList>
            <person name="Li R."/>
            <person name="Bekaert M."/>
        </authorList>
    </citation>
    <scope>NUCLEOTIDE SEQUENCE [LARGE SCALE GENOMIC DNA]</scope>
    <source>
        <strain evidence="4">wild</strain>
    </source>
</reference>
<dbReference type="EMBL" id="CACVKT020004031">
    <property type="protein sequence ID" value="CAC5387750.1"/>
    <property type="molecule type" value="Genomic_DNA"/>
</dbReference>
<dbReference type="InterPro" id="IPR014716">
    <property type="entry name" value="Fibrinogen_a/b/g_C_1"/>
</dbReference>
<evidence type="ECO:0000313" key="3">
    <source>
        <dbReference type="EMBL" id="CAC5387750.1"/>
    </source>
</evidence>